<dbReference type="NCBIfam" id="NF003959">
    <property type="entry name" value="PRK05454.2-2"/>
    <property type="match status" value="1"/>
</dbReference>
<keyword evidence="8 14" id="KW-0808">Transferase</keyword>
<evidence type="ECO:0000256" key="7">
    <source>
        <dbReference type="ARBA" id="ARBA00022676"/>
    </source>
</evidence>
<dbReference type="Proteomes" id="UP000094291">
    <property type="component" value="Unassembled WGS sequence"/>
</dbReference>
<comment type="subcellular location">
    <subcellularLocation>
        <location evidence="1">Cell inner membrane</location>
        <topology evidence="1">Multi-pass membrane protein</topology>
    </subcellularLocation>
</comment>
<dbReference type="GO" id="GO:0005886">
    <property type="term" value="C:plasma membrane"/>
    <property type="evidence" value="ECO:0007669"/>
    <property type="project" value="UniProtKB-SubCell"/>
</dbReference>
<evidence type="ECO:0000256" key="4">
    <source>
        <dbReference type="ARBA" id="ARBA00020585"/>
    </source>
</evidence>
<dbReference type="Gene3D" id="3.90.550.10">
    <property type="entry name" value="Spore Coat Polysaccharide Biosynthesis Protein SpsA, Chain A"/>
    <property type="match status" value="1"/>
</dbReference>
<keyword evidence="11 12" id="KW-0472">Membrane</keyword>
<dbReference type="InterPro" id="IPR001173">
    <property type="entry name" value="Glyco_trans_2-like"/>
</dbReference>
<accession>A0A1E2VA87</accession>
<keyword evidence="6" id="KW-0997">Cell inner membrane</keyword>
<evidence type="ECO:0000256" key="1">
    <source>
        <dbReference type="ARBA" id="ARBA00004429"/>
    </source>
</evidence>
<comment type="caution">
    <text evidence="14">The sequence shown here is derived from an EMBL/GenBank/DDBJ whole genome shotgun (WGS) entry which is preliminary data.</text>
</comment>
<sequence length="595" mass="65634">MLILRRTLAVAFTLLIAVLATQLAMDVFFADGVDWVDYIRITLSSVTAAWIAWGASIGLGGLLGRAIATPPAQSLDELSPQTRTAILIPVYNEDPEATLTSAAAMAASLADTPYAAHFDLVVLSDTRDDKMVSAEQAGIRWLRQSVTPEIGVYYRHRENNEGKKAGNVGDFVRRYGGAYTYMLILDADSLMEGHTILTMLQRMEADPELGLLQSLPQIISANSWFARSLQFSAALFSPIYTRGLARTQGREGPFWGHNALVRTQAFAESCGLPELSGKPPFGGHILSHDYVEAALLARQNWKVRVDADLEGSYEQCPQNVIDFAKRDRRWCQGNLQHARLLTTPGLKGWSRFTFVQGIMAYLASPLWMLLIICSIIAPLFAPPPDYFPSPYLPAIFPHPETALAVTLLVGIFGLLIGPKLLIALQAGFSGRARRFGGFCRAFWSTWVEIIWSSLLAPITLMYQSRSVLQVLAGLDGGWPASDREGQSLPLMEATRASWWVLLTGVLMLLGSHFFAPNLFYWLLPIALPQILAPLLISLSSTQRSGHLAAQMGLFMTPEERHATPVMQHKQQCLSQWQDDHLPVADPLSEVTPCSK</sequence>
<dbReference type="InterPro" id="IPR029044">
    <property type="entry name" value="Nucleotide-diphossugar_trans"/>
</dbReference>
<evidence type="ECO:0000256" key="10">
    <source>
        <dbReference type="ARBA" id="ARBA00022989"/>
    </source>
</evidence>
<dbReference type="SUPFAM" id="SSF53448">
    <property type="entry name" value="Nucleotide-diphospho-sugar transferases"/>
    <property type="match status" value="1"/>
</dbReference>
<feature type="domain" description="Glycosyltransferase 2-like" evidence="13">
    <location>
        <begin position="183"/>
        <end position="404"/>
    </location>
</feature>
<comment type="similarity">
    <text evidence="3">Belongs to the glycosyltransferase 2 family. OpgH subfamily.</text>
</comment>
<keyword evidence="9 12" id="KW-0812">Transmembrane</keyword>
<organism evidence="14 15">
    <name type="scientific">Terasakiispira papahanaumokuakeensis</name>
    <dbReference type="NCBI Taxonomy" id="197479"/>
    <lineage>
        <taxon>Bacteria</taxon>
        <taxon>Pseudomonadati</taxon>
        <taxon>Pseudomonadota</taxon>
        <taxon>Gammaproteobacteria</taxon>
        <taxon>Oceanospirillales</taxon>
        <taxon>Terasakiispira</taxon>
    </lineage>
</organism>
<dbReference type="EMBL" id="MDTQ01000001">
    <property type="protein sequence ID" value="ODC03901.1"/>
    <property type="molecule type" value="Genomic_DNA"/>
</dbReference>
<feature type="transmembrane region" description="Helical" evidence="12">
    <location>
        <begin position="48"/>
        <end position="68"/>
    </location>
</feature>
<evidence type="ECO:0000256" key="8">
    <source>
        <dbReference type="ARBA" id="ARBA00022679"/>
    </source>
</evidence>
<evidence type="ECO:0000259" key="13">
    <source>
        <dbReference type="Pfam" id="PF13632"/>
    </source>
</evidence>
<feature type="transmembrane region" description="Helical" evidence="12">
    <location>
        <begin position="496"/>
        <end position="514"/>
    </location>
</feature>
<feature type="transmembrane region" description="Helical" evidence="12">
    <location>
        <begin position="520"/>
        <end position="538"/>
    </location>
</feature>
<proteinExistence type="inferred from homology"/>
<gene>
    <name evidence="14" type="ORF">BFW38_10445</name>
</gene>
<dbReference type="GO" id="GO:0016758">
    <property type="term" value="F:hexosyltransferase activity"/>
    <property type="evidence" value="ECO:0007669"/>
    <property type="project" value="TreeGrafter"/>
</dbReference>
<dbReference type="PANTHER" id="PTHR43867">
    <property type="entry name" value="CELLULOSE SYNTHASE CATALYTIC SUBUNIT A [UDP-FORMING]"/>
    <property type="match status" value="1"/>
</dbReference>
<dbReference type="Pfam" id="PF13632">
    <property type="entry name" value="Glyco_trans_2_3"/>
    <property type="match status" value="1"/>
</dbReference>
<feature type="transmembrane region" description="Helical" evidence="12">
    <location>
        <begin position="401"/>
        <end position="424"/>
    </location>
</feature>
<dbReference type="RefSeq" id="WP_068998529.1">
    <property type="nucleotide sequence ID" value="NZ_MDTQ01000001.1"/>
</dbReference>
<keyword evidence="15" id="KW-1185">Reference proteome</keyword>
<evidence type="ECO:0000313" key="15">
    <source>
        <dbReference type="Proteomes" id="UP000094291"/>
    </source>
</evidence>
<evidence type="ECO:0000256" key="11">
    <source>
        <dbReference type="ARBA" id="ARBA00023136"/>
    </source>
</evidence>
<name>A0A1E2VA87_9GAMM</name>
<dbReference type="NCBIfam" id="NF003962">
    <property type="entry name" value="PRK05454.2-5"/>
    <property type="match status" value="1"/>
</dbReference>
<evidence type="ECO:0000256" key="3">
    <source>
        <dbReference type="ARBA" id="ARBA00009337"/>
    </source>
</evidence>
<dbReference type="AlphaFoldDB" id="A0A1E2VA87"/>
<evidence type="ECO:0000256" key="2">
    <source>
        <dbReference type="ARBA" id="ARBA00005001"/>
    </source>
</evidence>
<keyword evidence="7" id="KW-0328">Glycosyltransferase</keyword>
<dbReference type="InterPro" id="IPR050321">
    <property type="entry name" value="Glycosyltr_2/OpgH_subfam"/>
</dbReference>
<dbReference type="OrthoDB" id="9775281at2"/>
<keyword evidence="5" id="KW-1003">Cell membrane</keyword>
<comment type="pathway">
    <text evidence="2">Glycan metabolism; osmoregulated periplasmic glucan (OPG) biosynthesis.</text>
</comment>
<dbReference type="PANTHER" id="PTHR43867:SF5">
    <property type="entry name" value="GLUCANS BIOSYNTHESIS GLUCOSYLTRANSFERASE H"/>
    <property type="match status" value="1"/>
</dbReference>
<feature type="transmembrane region" description="Helical" evidence="12">
    <location>
        <begin position="358"/>
        <end position="381"/>
    </location>
</feature>
<evidence type="ECO:0000256" key="12">
    <source>
        <dbReference type="SAM" id="Phobius"/>
    </source>
</evidence>
<reference evidence="14 15" key="1">
    <citation type="submission" date="2016-08" db="EMBL/GenBank/DDBJ databases">
        <authorList>
            <person name="Seilhamer J.J."/>
        </authorList>
    </citation>
    <scope>NUCLEOTIDE SEQUENCE [LARGE SCALE GENOMIC DNA]</scope>
    <source>
        <strain evidence="14 15">PH27A</strain>
    </source>
</reference>
<evidence type="ECO:0000256" key="9">
    <source>
        <dbReference type="ARBA" id="ARBA00022692"/>
    </source>
</evidence>
<evidence type="ECO:0000256" key="5">
    <source>
        <dbReference type="ARBA" id="ARBA00022475"/>
    </source>
</evidence>
<evidence type="ECO:0000256" key="6">
    <source>
        <dbReference type="ARBA" id="ARBA00022519"/>
    </source>
</evidence>
<dbReference type="STRING" id="197479.BFW38_10445"/>
<dbReference type="NCBIfam" id="NF003958">
    <property type="entry name" value="PRK05454.2-1"/>
    <property type="match status" value="1"/>
</dbReference>
<evidence type="ECO:0000313" key="14">
    <source>
        <dbReference type="EMBL" id="ODC03901.1"/>
    </source>
</evidence>
<protein>
    <recommendedName>
        <fullName evidence="4">Glucans biosynthesis glucosyltransferase H</fullName>
    </recommendedName>
</protein>
<keyword evidence="10 12" id="KW-1133">Transmembrane helix</keyword>